<evidence type="ECO:0000313" key="3">
    <source>
        <dbReference type="Proteomes" id="UP000824112"/>
    </source>
</evidence>
<organism evidence="2 3">
    <name type="scientific">Candidatus Gallibacteroides avistercoris</name>
    <dbReference type="NCBI Taxonomy" id="2840833"/>
    <lineage>
        <taxon>Bacteria</taxon>
        <taxon>Pseudomonadati</taxon>
        <taxon>Bacteroidota</taxon>
        <taxon>Bacteroidia</taxon>
        <taxon>Bacteroidales</taxon>
        <taxon>Bacteroidaceae</taxon>
        <taxon>Bacteroidaceae incertae sedis</taxon>
        <taxon>Candidatus Gallibacteroides</taxon>
    </lineage>
</organism>
<dbReference type="Proteomes" id="UP000824112">
    <property type="component" value="Unassembled WGS sequence"/>
</dbReference>
<evidence type="ECO:0000256" key="1">
    <source>
        <dbReference type="SAM" id="MobiDB-lite"/>
    </source>
</evidence>
<sequence length="215" mass="23908">MEQRTNIEKIINDISELKDLLQVISQCNGNIPSILYKLAQEKAQIITQSISQLSGDQPETAAGTTEIHSIETAEQHDEAPAPEPNTMEPAAQPVMQKPVPMEEEPETTDNQPIPMKETKEESAWQETVEPAPVSQEEAPLPEKKEVEHISSPAQPSVHSTATDNCIGGQTTARLLDDILKQRIASKDIRKAISLNDRFRFRRDLFGGDDETMNKT</sequence>
<feature type="non-terminal residue" evidence="2">
    <location>
        <position position="215"/>
    </location>
</feature>
<reference evidence="2" key="2">
    <citation type="journal article" date="2021" name="PeerJ">
        <title>Extensive microbial diversity within the chicken gut microbiome revealed by metagenomics and culture.</title>
        <authorList>
            <person name="Gilroy R."/>
            <person name="Ravi A."/>
            <person name="Getino M."/>
            <person name="Pursley I."/>
            <person name="Horton D.L."/>
            <person name="Alikhan N.F."/>
            <person name="Baker D."/>
            <person name="Gharbi K."/>
            <person name="Hall N."/>
            <person name="Watson M."/>
            <person name="Adriaenssens E.M."/>
            <person name="Foster-Nyarko E."/>
            <person name="Jarju S."/>
            <person name="Secka A."/>
            <person name="Antonio M."/>
            <person name="Oren A."/>
            <person name="Chaudhuri R.R."/>
            <person name="La Ragione R."/>
            <person name="Hildebrand F."/>
            <person name="Pallen M.J."/>
        </authorList>
    </citation>
    <scope>NUCLEOTIDE SEQUENCE</scope>
    <source>
        <strain evidence="2">CHK158-818</strain>
    </source>
</reference>
<dbReference type="EMBL" id="DVNA01000033">
    <property type="protein sequence ID" value="HIU54432.1"/>
    <property type="molecule type" value="Genomic_DNA"/>
</dbReference>
<evidence type="ECO:0000313" key="2">
    <source>
        <dbReference type="EMBL" id="HIU54432.1"/>
    </source>
</evidence>
<feature type="region of interest" description="Disordered" evidence="1">
    <location>
        <begin position="98"/>
        <end position="144"/>
    </location>
</feature>
<comment type="caution">
    <text evidence="2">The sequence shown here is derived from an EMBL/GenBank/DDBJ whole genome shotgun (WGS) entry which is preliminary data.</text>
</comment>
<accession>A0A9D1M6J1</accession>
<gene>
    <name evidence="2" type="ORF">IAB03_01340</name>
</gene>
<reference evidence="2" key="1">
    <citation type="submission" date="2020-10" db="EMBL/GenBank/DDBJ databases">
        <authorList>
            <person name="Gilroy R."/>
        </authorList>
    </citation>
    <scope>NUCLEOTIDE SEQUENCE</scope>
    <source>
        <strain evidence="2">CHK158-818</strain>
    </source>
</reference>
<dbReference type="AlphaFoldDB" id="A0A9D1M6J1"/>
<name>A0A9D1M6J1_9BACT</name>
<proteinExistence type="predicted"/>
<protein>
    <submittedName>
        <fullName evidence="2">Uncharacterized protein</fullName>
    </submittedName>
</protein>